<comment type="caution">
    <text evidence="2">The sequence shown here is derived from an EMBL/GenBank/DDBJ whole genome shotgun (WGS) entry which is preliminary data.</text>
</comment>
<evidence type="ECO:0000256" key="1">
    <source>
        <dbReference type="SAM" id="Phobius"/>
    </source>
</evidence>
<feature type="transmembrane region" description="Helical" evidence="1">
    <location>
        <begin position="93"/>
        <end position="111"/>
    </location>
</feature>
<sequence length="119" mass="14001">MTCSFCCWREHCCSLYLKNKVLHSLVVQFSKIKLFRCCSVSLAATLISYHFLSFLSTIFFEVFFNRLLVVNLKVVKSEALFRSFILPKNQNQLFSLCYHSFVTTFILYHALRYLASIFL</sequence>
<organism evidence="2 3">
    <name type="scientific">Paenibacillus hunanensis</name>
    <dbReference type="NCBI Taxonomy" id="539262"/>
    <lineage>
        <taxon>Bacteria</taxon>
        <taxon>Bacillati</taxon>
        <taxon>Bacillota</taxon>
        <taxon>Bacilli</taxon>
        <taxon>Bacillales</taxon>
        <taxon>Paenibacillaceae</taxon>
        <taxon>Paenibacillus</taxon>
    </lineage>
</organism>
<protein>
    <submittedName>
        <fullName evidence="2">Uncharacterized protein</fullName>
    </submittedName>
</protein>
<evidence type="ECO:0000313" key="3">
    <source>
        <dbReference type="Proteomes" id="UP001185028"/>
    </source>
</evidence>
<keyword evidence="1" id="KW-1133">Transmembrane helix</keyword>
<keyword evidence="3" id="KW-1185">Reference proteome</keyword>
<reference evidence="2 3" key="1">
    <citation type="submission" date="2023-07" db="EMBL/GenBank/DDBJ databases">
        <title>Genomic Encyclopedia of Type Strains, Phase IV (KMG-IV): sequencing the most valuable type-strain genomes for metagenomic binning, comparative biology and taxonomic classification.</title>
        <authorList>
            <person name="Goeker M."/>
        </authorList>
    </citation>
    <scope>NUCLEOTIDE SEQUENCE [LARGE SCALE GENOMIC DNA]</scope>
    <source>
        <strain evidence="2 3">DSM 22170</strain>
    </source>
</reference>
<dbReference type="EMBL" id="JAVDQH010000020">
    <property type="protein sequence ID" value="MDR6246011.1"/>
    <property type="molecule type" value="Genomic_DNA"/>
</dbReference>
<keyword evidence="1" id="KW-0472">Membrane</keyword>
<dbReference type="Proteomes" id="UP001185028">
    <property type="component" value="Unassembled WGS sequence"/>
</dbReference>
<feature type="transmembrane region" description="Helical" evidence="1">
    <location>
        <begin position="49"/>
        <end position="72"/>
    </location>
</feature>
<name>A0ABU1J3C4_9BACL</name>
<accession>A0ABU1J3C4</accession>
<evidence type="ECO:0000313" key="2">
    <source>
        <dbReference type="EMBL" id="MDR6246011.1"/>
    </source>
</evidence>
<gene>
    <name evidence="2" type="ORF">JOC58_003927</name>
</gene>
<proteinExistence type="predicted"/>
<keyword evidence="1" id="KW-0812">Transmembrane</keyword>